<protein>
    <submittedName>
        <fullName evidence="2">Uncharacterized protein</fullName>
    </submittedName>
</protein>
<accession>A0A1V8RS72</accession>
<sequence length="64" mass="7015">MVRHKEARPRAQAEVGEAAAITEQDLEWDAVAQASWESFPASDPPGWIGSPPHGDRPAARPKRQ</sequence>
<organism evidence="2 3">
    <name type="scientific">Manganibacter manganicus</name>
    <dbReference type="NCBI Taxonomy" id="1873176"/>
    <lineage>
        <taxon>Bacteria</taxon>
        <taxon>Pseudomonadati</taxon>
        <taxon>Pseudomonadota</taxon>
        <taxon>Alphaproteobacteria</taxon>
        <taxon>Hyphomicrobiales</taxon>
        <taxon>Phyllobacteriaceae</taxon>
        <taxon>Manganibacter</taxon>
    </lineage>
</organism>
<dbReference type="OrthoDB" id="7267013at2"/>
<gene>
    <name evidence="2" type="ORF">BFN67_16380</name>
</gene>
<evidence type="ECO:0000313" key="3">
    <source>
        <dbReference type="Proteomes" id="UP000191905"/>
    </source>
</evidence>
<proteinExistence type="predicted"/>
<comment type="caution">
    <text evidence="2">The sequence shown here is derived from an EMBL/GenBank/DDBJ whole genome shotgun (WGS) entry which is preliminary data.</text>
</comment>
<evidence type="ECO:0000313" key="2">
    <source>
        <dbReference type="EMBL" id="OQM76027.1"/>
    </source>
</evidence>
<evidence type="ECO:0000256" key="1">
    <source>
        <dbReference type="SAM" id="MobiDB-lite"/>
    </source>
</evidence>
<dbReference type="RefSeq" id="WP_080919207.1">
    <property type="nucleotide sequence ID" value="NZ_MDET01000011.1"/>
</dbReference>
<dbReference type="STRING" id="1873176.BFN67_16380"/>
<dbReference type="EMBL" id="MDET01000011">
    <property type="protein sequence ID" value="OQM76027.1"/>
    <property type="molecule type" value="Genomic_DNA"/>
</dbReference>
<feature type="region of interest" description="Disordered" evidence="1">
    <location>
        <begin position="1"/>
        <end position="20"/>
    </location>
</feature>
<dbReference type="Proteomes" id="UP000191905">
    <property type="component" value="Unassembled WGS sequence"/>
</dbReference>
<name>A0A1V8RS72_9HYPH</name>
<dbReference type="AlphaFoldDB" id="A0A1V8RS72"/>
<reference evidence="2 3" key="1">
    <citation type="journal article" date="2016" name="Int. J. Syst. Evol. Microbiol.">
        <title>Pseudaminobacter manganicus sp. nov., isolated from sludge of a manganese mine.</title>
        <authorList>
            <person name="Li J."/>
            <person name="Huang J."/>
            <person name="Liao S."/>
            <person name="Wang G."/>
        </authorList>
    </citation>
    <scope>NUCLEOTIDE SEQUENCE [LARGE SCALE GENOMIC DNA]</scope>
    <source>
        <strain evidence="2 3">JH-7</strain>
    </source>
</reference>
<keyword evidence="3" id="KW-1185">Reference proteome</keyword>
<feature type="region of interest" description="Disordered" evidence="1">
    <location>
        <begin position="35"/>
        <end position="64"/>
    </location>
</feature>